<dbReference type="Proteomes" id="UP000266188">
    <property type="component" value="Unassembled WGS sequence"/>
</dbReference>
<dbReference type="SUPFAM" id="SSF46785">
    <property type="entry name" value="Winged helix' DNA-binding domain"/>
    <property type="match status" value="1"/>
</dbReference>
<dbReference type="Pfam" id="PF00891">
    <property type="entry name" value="Methyltransf_2"/>
    <property type="match status" value="1"/>
</dbReference>
<evidence type="ECO:0000256" key="3">
    <source>
        <dbReference type="ARBA" id="ARBA00022691"/>
    </source>
</evidence>
<dbReference type="InterPro" id="IPR001077">
    <property type="entry name" value="COMT_C"/>
</dbReference>
<sequence>MTHSNGTVQNGKAIDVDKYAVSPSSPEKVTDLIQEIASEGKGYLSGDASARLKLLEATRQLTYALETPRETIIRQCWSQPVTFAAIETGVDLDLFAALSKDGTPKTVDELAKATASDPAMLSRIMKHLAATGVVNEIDCDMYGLNGFSTVMTSQKYGDSYKITNRSFNKGVLAIPEFLKKTNYSNPTSPTDTPFHLGHDTNITIFEHIQQDPVLSRQFNNHMSAYAQGRYRWMDPGFYPVQKQLIDGTTIGDQDVLMVDIGGSFGHDLVDFRRKWPDVPGRLVLQDLPEVVASVQKLDPSIDVMGYDFFTEQPIKGARAYYMHSILHDWPDDVCRKILSRIIAAMRPGHSKLLINENVVPSKEAYWETTGLDLLMLSFGGKERSEKDWYELLASAGLKIVNIWTAQRGVESLIECELAQV</sequence>
<keyword evidence="3" id="KW-0949">S-adenosyl-L-methionine</keyword>
<name>A0A3A3A5L4_9EURO</name>
<dbReference type="GO" id="GO:0046983">
    <property type="term" value="F:protein dimerization activity"/>
    <property type="evidence" value="ECO:0007669"/>
    <property type="project" value="InterPro"/>
</dbReference>
<evidence type="ECO:0000313" key="6">
    <source>
        <dbReference type="EMBL" id="RJE24651.1"/>
    </source>
</evidence>
<reference evidence="7" key="1">
    <citation type="submission" date="2017-02" db="EMBL/GenBank/DDBJ databases">
        <authorList>
            <person name="Tafer H."/>
            <person name="Lopandic K."/>
        </authorList>
    </citation>
    <scope>NUCLEOTIDE SEQUENCE [LARGE SCALE GENOMIC DNA]</scope>
    <source>
        <strain evidence="7">CBS 366.77</strain>
    </source>
</reference>
<dbReference type="GO" id="GO:0032259">
    <property type="term" value="P:methylation"/>
    <property type="evidence" value="ECO:0007669"/>
    <property type="project" value="UniProtKB-KW"/>
</dbReference>
<dbReference type="GO" id="GO:0008171">
    <property type="term" value="F:O-methyltransferase activity"/>
    <property type="evidence" value="ECO:0007669"/>
    <property type="project" value="InterPro"/>
</dbReference>
<accession>A0A3A3A5L4</accession>
<evidence type="ECO:0000259" key="4">
    <source>
        <dbReference type="Pfam" id="PF00891"/>
    </source>
</evidence>
<keyword evidence="1 6" id="KW-0489">Methyltransferase</keyword>
<organism evidence="6 7">
    <name type="scientific">Aspergillus sclerotialis</name>
    <dbReference type="NCBI Taxonomy" id="2070753"/>
    <lineage>
        <taxon>Eukaryota</taxon>
        <taxon>Fungi</taxon>
        <taxon>Dikarya</taxon>
        <taxon>Ascomycota</taxon>
        <taxon>Pezizomycotina</taxon>
        <taxon>Eurotiomycetes</taxon>
        <taxon>Eurotiomycetidae</taxon>
        <taxon>Eurotiales</taxon>
        <taxon>Aspergillaceae</taxon>
        <taxon>Aspergillus</taxon>
        <taxon>Aspergillus subgen. Polypaecilum</taxon>
    </lineage>
</organism>
<evidence type="ECO:0000256" key="2">
    <source>
        <dbReference type="ARBA" id="ARBA00022679"/>
    </source>
</evidence>
<dbReference type="SUPFAM" id="SSF53335">
    <property type="entry name" value="S-adenosyl-L-methionine-dependent methyltransferases"/>
    <property type="match status" value="1"/>
</dbReference>
<dbReference type="PANTHER" id="PTHR43712:SF1">
    <property type="entry name" value="HYPOTHETICAL O-METHYLTRANSFERASE (EUROFUNG)-RELATED"/>
    <property type="match status" value="1"/>
</dbReference>
<dbReference type="Gene3D" id="1.10.10.10">
    <property type="entry name" value="Winged helix-like DNA-binding domain superfamily/Winged helix DNA-binding domain"/>
    <property type="match status" value="1"/>
</dbReference>
<protein>
    <submittedName>
        <fullName evidence="6">O-methyltransferase</fullName>
    </submittedName>
</protein>
<dbReference type="GO" id="GO:0044550">
    <property type="term" value="P:secondary metabolite biosynthetic process"/>
    <property type="evidence" value="ECO:0007669"/>
    <property type="project" value="UniProtKB-ARBA"/>
</dbReference>
<keyword evidence="7" id="KW-1185">Reference proteome</keyword>
<dbReference type="OrthoDB" id="1535081at2759"/>
<dbReference type="InterPro" id="IPR036388">
    <property type="entry name" value="WH-like_DNA-bd_sf"/>
</dbReference>
<feature type="domain" description="O-methyltransferase C-terminal" evidence="4">
    <location>
        <begin position="256"/>
        <end position="397"/>
    </location>
</feature>
<evidence type="ECO:0000256" key="1">
    <source>
        <dbReference type="ARBA" id="ARBA00022603"/>
    </source>
</evidence>
<dbReference type="PROSITE" id="PS51683">
    <property type="entry name" value="SAM_OMT_II"/>
    <property type="match status" value="1"/>
</dbReference>
<dbReference type="EMBL" id="MVGC01000073">
    <property type="protein sequence ID" value="RJE24651.1"/>
    <property type="molecule type" value="Genomic_DNA"/>
</dbReference>
<evidence type="ECO:0000259" key="5">
    <source>
        <dbReference type="Pfam" id="PF08100"/>
    </source>
</evidence>
<evidence type="ECO:0000313" key="7">
    <source>
        <dbReference type="Proteomes" id="UP000266188"/>
    </source>
</evidence>
<feature type="domain" description="O-methyltransferase dimerisation" evidence="5">
    <location>
        <begin position="84"/>
        <end position="151"/>
    </location>
</feature>
<dbReference type="Pfam" id="PF08100">
    <property type="entry name" value="Dimerisation"/>
    <property type="match status" value="1"/>
</dbReference>
<dbReference type="InterPro" id="IPR012967">
    <property type="entry name" value="COMT_dimerisation"/>
</dbReference>
<dbReference type="InterPro" id="IPR029063">
    <property type="entry name" value="SAM-dependent_MTases_sf"/>
</dbReference>
<proteinExistence type="predicted"/>
<dbReference type="InterPro" id="IPR036390">
    <property type="entry name" value="WH_DNA-bd_sf"/>
</dbReference>
<comment type="caution">
    <text evidence="6">The sequence shown here is derived from an EMBL/GenBank/DDBJ whole genome shotgun (WGS) entry which is preliminary data.</text>
</comment>
<gene>
    <name evidence="6" type="ORF">PHISCL_03017</name>
</gene>
<dbReference type="InterPro" id="IPR016461">
    <property type="entry name" value="COMT-like"/>
</dbReference>
<dbReference type="AlphaFoldDB" id="A0A3A3A5L4"/>
<dbReference type="PANTHER" id="PTHR43712">
    <property type="entry name" value="PUTATIVE (AFU_ORTHOLOGUE AFUA_4G14580)-RELATED"/>
    <property type="match status" value="1"/>
</dbReference>
<keyword evidence="2 6" id="KW-0808">Transferase</keyword>
<dbReference type="Gene3D" id="3.40.50.150">
    <property type="entry name" value="Vaccinia Virus protein VP39"/>
    <property type="match status" value="1"/>
</dbReference>